<proteinExistence type="predicted"/>
<evidence type="ECO:0000313" key="4">
    <source>
        <dbReference type="EMBL" id="VVM12685.1"/>
    </source>
</evidence>
<dbReference type="PROSITE" id="PS50977">
    <property type="entry name" value="HTH_TETR_2"/>
    <property type="match status" value="1"/>
</dbReference>
<evidence type="ECO:0000256" key="2">
    <source>
        <dbReference type="PROSITE-ProRule" id="PRU00335"/>
    </source>
</evidence>
<dbReference type="InterPro" id="IPR036271">
    <property type="entry name" value="Tet_transcr_reg_TetR-rel_C_sf"/>
</dbReference>
<gene>
    <name evidence="4" type="ORF">PS683_00963</name>
</gene>
<dbReference type="PANTHER" id="PTHR30055:SF187">
    <property type="entry name" value="TRANSCRIPTIONAL REGULATORY PROTEIN"/>
    <property type="match status" value="1"/>
</dbReference>
<protein>
    <recommendedName>
        <fullName evidence="3">HTH tetR-type domain-containing protein</fullName>
    </recommendedName>
</protein>
<dbReference type="Gene3D" id="1.10.357.10">
    <property type="entry name" value="Tetracycline Repressor, domain 2"/>
    <property type="match status" value="1"/>
</dbReference>
<dbReference type="InterPro" id="IPR001647">
    <property type="entry name" value="HTH_TetR"/>
</dbReference>
<dbReference type="PANTHER" id="PTHR30055">
    <property type="entry name" value="HTH-TYPE TRANSCRIPTIONAL REGULATOR RUTR"/>
    <property type="match status" value="1"/>
</dbReference>
<dbReference type="GO" id="GO:0000976">
    <property type="term" value="F:transcription cis-regulatory region binding"/>
    <property type="evidence" value="ECO:0007669"/>
    <property type="project" value="TreeGrafter"/>
</dbReference>
<dbReference type="SUPFAM" id="SSF48498">
    <property type="entry name" value="Tetracyclin repressor-like, C-terminal domain"/>
    <property type="match status" value="1"/>
</dbReference>
<keyword evidence="1 2" id="KW-0238">DNA-binding</keyword>
<evidence type="ECO:0000256" key="1">
    <source>
        <dbReference type="ARBA" id="ARBA00023125"/>
    </source>
</evidence>
<dbReference type="GO" id="GO:0003700">
    <property type="term" value="F:DNA-binding transcription factor activity"/>
    <property type="evidence" value="ECO:0007669"/>
    <property type="project" value="TreeGrafter"/>
</dbReference>
<feature type="domain" description="HTH tetR-type" evidence="3">
    <location>
        <begin position="35"/>
        <end position="95"/>
    </location>
</feature>
<feature type="DNA-binding region" description="H-T-H motif" evidence="2">
    <location>
        <begin position="58"/>
        <end position="77"/>
    </location>
</feature>
<sequence length="231" mass="25674">MPSLQAAVPLDSVHLASHFMHAPDLIERTFPGRRSDLKRSILREALASFNDVGIEATNIETIRARCETSVGAIYHHFGNKEGIVAALFFAALEDQAALRDHYLKPAQTAQAGVEALVRSYVEWVDAQPEWARFMFQSRFAVANGPHKDELLTRNKQRNAQLTEWMSDEGRREAFSHIPSELLLSLIIGSAESYARAWLSGRVKHSPNHYAALLAQAAWASISQTPAQSADI</sequence>
<organism evidence="4">
    <name type="scientific">Pseudomonas fluorescens</name>
    <dbReference type="NCBI Taxonomy" id="294"/>
    <lineage>
        <taxon>Bacteria</taxon>
        <taxon>Pseudomonadati</taxon>
        <taxon>Pseudomonadota</taxon>
        <taxon>Gammaproteobacteria</taxon>
        <taxon>Pseudomonadales</taxon>
        <taxon>Pseudomonadaceae</taxon>
        <taxon>Pseudomonas</taxon>
    </lineage>
</organism>
<name>A0A5E6MML2_PSEFL</name>
<dbReference type="SUPFAM" id="SSF46689">
    <property type="entry name" value="Homeodomain-like"/>
    <property type="match status" value="1"/>
</dbReference>
<dbReference type="InterPro" id="IPR050109">
    <property type="entry name" value="HTH-type_TetR-like_transc_reg"/>
</dbReference>
<dbReference type="AlphaFoldDB" id="A0A5E6MML2"/>
<dbReference type="PRINTS" id="PR00455">
    <property type="entry name" value="HTHTETR"/>
</dbReference>
<dbReference type="Pfam" id="PF00440">
    <property type="entry name" value="TetR_N"/>
    <property type="match status" value="1"/>
</dbReference>
<dbReference type="EMBL" id="LR700640">
    <property type="protein sequence ID" value="VVM12685.1"/>
    <property type="molecule type" value="Genomic_DNA"/>
</dbReference>
<evidence type="ECO:0000259" key="3">
    <source>
        <dbReference type="PROSITE" id="PS50977"/>
    </source>
</evidence>
<reference evidence="4" key="1">
    <citation type="submission" date="2019-09" db="EMBL/GenBank/DDBJ databases">
        <authorList>
            <person name="Chandra G."/>
            <person name="Truman W A."/>
        </authorList>
    </citation>
    <scope>NUCLEOTIDE SEQUENCE</scope>
    <source>
        <strain evidence="4">PS683</strain>
    </source>
</reference>
<dbReference type="InterPro" id="IPR009057">
    <property type="entry name" value="Homeodomain-like_sf"/>
</dbReference>
<accession>A0A5E6MML2</accession>